<keyword evidence="2" id="KW-0346">Stress response</keyword>
<sequence length="213" mass="25041">MSEQTYYELLQVRDDADIETIKASYRRLSKMFHPDNTQTGDAQKFKELAVAFEVLSNDVDRNVYDRELTHSGESFSGTNYTVKNQSLNLKSTKRETSFASRSIGIFVSIIKLIIMTPVMILVFLWNFIKMFLALSITWIIGKSLFVFCSWIYFEIKSSMQNSKPWLPEYIEKSHQIEHFLFPRYPINYNWEWIIIIVLALILAFVETKDPDFT</sequence>
<evidence type="ECO:0000256" key="2">
    <source>
        <dbReference type="ARBA" id="ARBA00023016"/>
    </source>
</evidence>
<accession>A0ABT0AR61</accession>
<dbReference type="SMART" id="SM00271">
    <property type="entry name" value="DnaJ"/>
    <property type="match status" value="1"/>
</dbReference>
<dbReference type="PROSITE" id="PS00636">
    <property type="entry name" value="DNAJ_1"/>
    <property type="match status" value="1"/>
</dbReference>
<name>A0ABT0AR61_9LACT</name>
<dbReference type="RefSeq" id="WP_244034254.1">
    <property type="nucleotide sequence ID" value="NZ_JAAECS010000002.1"/>
</dbReference>
<dbReference type="PROSITE" id="PS50076">
    <property type="entry name" value="DNAJ_2"/>
    <property type="match status" value="1"/>
</dbReference>
<feature type="transmembrane region" description="Helical" evidence="4">
    <location>
        <begin position="131"/>
        <end position="153"/>
    </location>
</feature>
<keyword evidence="7" id="KW-1185">Reference proteome</keyword>
<evidence type="ECO:0000313" key="7">
    <source>
        <dbReference type="Proteomes" id="UP001522450"/>
    </source>
</evidence>
<dbReference type="InterPro" id="IPR001623">
    <property type="entry name" value="DnaJ_domain"/>
</dbReference>
<evidence type="ECO:0000256" key="1">
    <source>
        <dbReference type="ARBA" id="ARBA00022705"/>
    </source>
</evidence>
<gene>
    <name evidence="6" type="ORF">GYN21_02630</name>
</gene>
<reference evidence="6 7" key="1">
    <citation type="journal article" date="2022" name="Microbiol. Res.">
        <title>Comparative genome analysis, predicted lifestyle and antimicrobial strategies of Lactococcus carnosus and Lactococcus paracarnosus isolated from meat.</title>
        <authorList>
            <person name="Werum V."/>
            <person name="Ehrmann M."/>
            <person name="Vogel R."/>
            <person name="Hilgarth M."/>
        </authorList>
    </citation>
    <scope>NUCLEOTIDE SEQUENCE [LARGE SCALE GENOMIC DNA]</scope>
    <source>
        <strain evidence="6 7">TMW22177</strain>
    </source>
</reference>
<keyword evidence="4" id="KW-1133">Transmembrane helix</keyword>
<evidence type="ECO:0000259" key="5">
    <source>
        <dbReference type="PROSITE" id="PS50076"/>
    </source>
</evidence>
<keyword evidence="3" id="KW-0143">Chaperone</keyword>
<dbReference type="InterPro" id="IPR051938">
    <property type="entry name" value="Apopto_cytoskel_mod"/>
</dbReference>
<dbReference type="InterPro" id="IPR036869">
    <property type="entry name" value="J_dom_sf"/>
</dbReference>
<comment type="caution">
    <text evidence="6">The sequence shown here is derived from an EMBL/GenBank/DDBJ whole genome shotgun (WGS) entry which is preliminary data.</text>
</comment>
<dbReference type="CDD" id="cd06257">
    <property type="entry name" value="DnaJ"/>
    <property type="match status" value="1"/>
</dbReference>
<dbReference type="Gene3D" id="1.10.287.110">
    <property type="entry name" value="DnaJ domain"/>
    <property type="match status" value="1"/>
</dbReference>
<keyword evidence="4" id="KW-0472">Membrane</keyword>
<evidence type="ECO:0000256" key="3">
    <source>
        <dbReference type="ARBA" id="ARBA00023186"/>
    </source>
</evidence>
<keyword evidence="1" id="KW-0235">DNA replication</keyword>
<feature type="transmembrane region" description="Helical" evidence="4">
    <location>
        <begin position="103"/>
        <end position="125"/>
    </location>
</feature>
<dbReference type="SUPFAM" id="SSF46565">
    <property type="entry name" value="Chaperone J-domain"/>
    <property type="match status" value="1"/>
</dbReference>
<dbReference type="Pfam" id="PF00226">
    <property type="entry name" value="DnaJ"/>
    <property type="match status" value="1"/>
</dbReference>
<feature type="transmembrane region" description="Helical" evidence="4">
    <location>
        <begin position="188"/>
        <end position="205"/>
    </location>
</feature>
<dbReference type="Proteomes" id="UP001522450">
    <property type="component" value="Unassembled WGS sequence"/>
</dbReference>
<dbReference type="PANTHER" id="PTHR44145">
    <property type="entry name" value="DNAJ HOMOLOG SUBFAMILY A MEMBER 3, MITOCHONDRIAL"/>
    <property type="match status" value="1"/>
</dbReference>
<keyword evidence="4" id="KW-0812">Transmembrane</keyword>
<organism evidence="6 7">
    <name type="scientific">Pseudolactococcus carnosus</name>
    <dbReference type="NCBI Taxonomy" id="2749961"/>
    <lineage>
        <taxon>Bacteria</taxon>
        <taxon>Bacillati</taxon>
        <taxon>Bacillota</taxon>
        <taxon>Bacilli</taxon>
        <taxon>Lactobacillales</taxon>
        <taxon>Streptococcaceae</taxon>
        <taxon>Pseudolactococcus</taxon>
    </lineage>
</organism>
<proteinExistence type="predicted"/>
<evidence type="ECO:0000313" key="6">
    <source>
        <dbReference type="EMBL" id="MCJ1989106.1"/>
    </source>
</evidence>
<dbReference type="PANTHER" id="PTHR44145:SF3">
    <property type="entry name" value="DNAJ HOMOLOG SUBFAMILY A MEMBER 3, MITOCHONDRIAL"/>
    <property type="match status" value="1"/>
</dbReference>
<dbReference type="EMBL" id="JAAECS010000002">
    <property type="protein sequence ID" value="MCJ1989106.1"/>
    <property type="molecule type" value="Genomic_DNA"/>
</dbReference>
<evidence type="ECO:0000256" key="4">
    <source>
        <dbReference type="SAM" id="Phobius"/>
    </source>
</evidence>
<dbReference type="InterPro" id="IPR018253">
    <property type="entry name" value="DnaJ_domain_CS"/>
</dbReference>
<protein>
    <submittedName>
        <fullName evidence="6">DnaJ domain-containing protein</fullName>
    </submittedName>
</protein>
<feature type="domain" description="J" evidence="5">
    <location>
        <begin position="5"/>
        <end position="68"/>
    </location>
</feature>